<evidence type="ECO:0000313" key="1">
    <source>
        <dbReference type="EMBL" id="KAH1056595.1"/>
    </source>
</evidence>
<name>A0A9D3USF6_9ROSI</name>
<dbReference type="EMBL" id="JAIQCV010000010">
    <property type="protein sequence ID" value="KAH1056595.1"/>
    <property type="molecule type" value="Genomic_DNA"/>
</dbReference>
<feature type="non-terminal residue" evidence="1">
    <location>
        <position position="50"/>
    </location>
</feature>
<protein>
    <submittedName>
        <fullName evidence="1">Uncharacterized protein</fullName>
    </submittedName>
</protein>
<reference evidence="1 2" key="1">
    <citation type="journal article" date="2021" name="Plant Biotechnol. J.">
        <title>Multi-omics assisted identification of the key and species-specific regulatory components of drought-tolerant mechanisms in Gossypium stocksii.</title>
        <authorList>
            <person name="Yu D."/>
            <person name="Ke L."/>
            <person name="Zhang D."/>
            <person name="Wu Y."/>
            <person name="Sun Y."/>
            <person name="Mei J."/>
            <person name="Sun J."/>
            <person name="Sun Y."/>
        </authorList>
    </citation>
    <scope>NUCLEOTIDE SEQUENCE [LARGE SCALE GENOMIC DNA]</scope>
    <source>
        <strain evidence="2">cv. E1</strain>
        <tissue evidence="1">Leaf</tissue>
    </source>
</reference>
<dbReference type="OrthoDB" id="1002573at2759"/>
<dbReference type="Proteomes" id="UP000828251">
    <property type="component" value="Unassembled WGS sequence"/>
</dbReference>
<evidence type="ECO:0000313" key="2">
    <source>
        <dbReference type="Proteomes" id="UP000828251"/>
    </source>
</evidence>
<proteinExistence type="predicted"/>
<gene>
    <name evidence="1" type="ORF">J1N35_034660</name>
</gene>
<dbReference type="AlphaFoldDB" id="A0A9D3USF6"/>
<comment type="caution">
    <text evidence="1">The sequence shown here is derived from an EMBL/GenBank/DDBJ whole genome shotgun (WGS) entry which is preliminary data.</text>
</comment>
<sequence length="50" mass="5549">MAPLKAPGSDNYHALFFQKQWDTIGGAVCDWVQKIFDGNPIDPNLNNTSI</sequence>
<organism evidence="1 2">
    <name type="scientific">Gossypium stocksii</name>
    <dbReference type="NCBI Taxonomy" id="47602"/>
    <lineage>
        <taxon>Eukaryota</taxon>
        <taxon>Viridiplantae</taxon>
        <taxon>Streptophyta</taxon>
        <taxon>Embryophyta</taxon>
        <taxon>Tracheophyta</taxon>
        <taxon>Spermatophyta</taxon>
        <taxon>Magnoliopsida</taxon>
        <taxon>eudicotyledons</taxon>
        <taxon>Gunneridae</taxon>
        <taxon>Pentapetalae</taxon>
        <taxon>rosids</taxon>
        <taxon>malvids</taxon>
        <taxon>Malvales</taxon>
        <taxon>Malvaceae</taxon>
        <taxon>Malvoideae</taxon>
        <taxon>Gossypium</taxon>
    </lineage>
</organism>
<keyword evidence="2" id="KW-1185">Reference proteome</keyword>
<accession>A0A9D3USF6</accession>